<dbReference type="EMBL" id="VCGU01000005">
    <property type="protein sequence ID" value="TRY74703.1"/>
    <property type="molecule type" value="Genomic_DNA"/>
</dbReference>
<feature type="compositionally biased region" description="Basic and acidic residues" evidence="1">
    <location>
        <begin position="750"/>
        <end position="782"/>
    </location>
</feature>
<gene>
    <name evidence="2" type="ORF">TCAL_15630</name>
</gene>
<feature type="region of interest" description="Disordered" evidence="1">
    <location>
        <begin position="433"/>
        <end position="808"/>
    </location>
</feature>
<feature type="compositionally biased region" description="Basic and acidic residues" evidence="1">
    <location>
        <begin position="473"/>
        <end position="492"/>
    </location>
</feature>
<feature type="compositionally biased region" description="Polar residues" evidence="1">
    <location>
        <begin position="826"/>
        <end position="835"/>
    </location>
</feature>
<proteinExistence type="predicted"/>
<sequence>MPKSKPLPTCVTPKTPRKVSQIPIPLGAKARKKLEAPIKSEKANESLLKVKEPETQDFSAGDPPKQKNNSPKPLMPREKKPDKEESAVFTGSQDNFVRDPRKTSVKTKTKVRNSKEKPVKIDPPLELAEETPTRDLSLKPKENVQRKSCEEDKTTKNIDIEGLQPSAIEASVKTRKKGQVQKKVEPSSQISVLENDNDPKAKANLPNSKSVEPKAMSNVSKNTSDDSKPKAIVSGSEAVEPKEKVNTSKVTALRTKTKIPAPNCVEKNPLSTEFPRFKSRKLKAKVDPSPVAEQPIAFETIDIPESPLESQNVPQKSSTTDSKTKVKAELLPSADSLTKLSRTDKRQSHQNSTVTQKSKTLKTKTKSPKPQDEPERPSLSNNDISDPKLPEDIGQKGDQLDSKKDMMSKIDDYKSRSKAKKMKFIQELLDSLNDEVSDESLGDVVLEAEGSDTEDKAKESVEGQTENISGEDVMAKEENELIIEEKETKTDDASGVSDSSETEVESKKSSSEATDEDSETDANEEDETENETSSDNTDTEDENPESKKERDSNARPDSEHLESSSDSGTNADNESDDENNGSNEIDYDDEEALNTENDSSEDESTNSGEMMENAHIAQEIKMELAFEGRKEFENESDESSSESEESEPDLEEGEQENIEHEESDPKGVEFEGEEFQQGEFESEDVVPDLEKSDSEAGEIELEFELEEEESEIAEDEKDEPEESDNEPEVEEEIEERVNRFEESSYEPEEDHSQSRMDETGAVKDDFEGRQIVEQHLGENHFSDDDEKNGEDSWSDSKEESNTSVNEGAKNTIVQLSASFQQNSYDDLIQEASQDNLFEIQEESIDESSEDQQEEEELGSTITSDEYESLDFAISDNFDNHDHKSKLDETYFIDETELEIIPEALEPPNETRDQTGASLDSKIAPLISDVGNVESSDQLPDKAIQKVPEGKPINQMHSIDERKSPALELQDDLNLEEENDNVPIEPKIQGPKVRPKHSEFHNDKSKKNTNKGFKNFPWPSEIDGKIEVVVPIIQRKHDMKPEARSLEKRKKIQKPNVTQNMREEHFEERIKIHQ</sequence>
<dbReference type="Proteomes" id="UP000318571">
    <property type="component" value="Chromosome 2"/>
</dbReference>
<feature type="region of interest" description="Disordered" evidence="1">
    <location>
        <begin position="1037"/>
        <end position="1073"/>
    </location>
</feature>
<feature type="compositionally biased region" description="Basic and acidic residues" evidence="1">
    <location>
        <begin position="385"/>
        <end position="415"/>
    </location>
</feature>
<feature type="compositionally biased region" description="Acidic residues" evidence="1">
    <location>
        <begin position="513"/>
        <end position="543"/>
    </location>
</feature>
<feature type="compositionally biased region" description="Acidic residues" evidence="1">
    <location>
        <begin position="670"/>
        <end position="687"/>
    </location>
</feature>
<feature type="compositionally biased region" description="Acidic residues" evidence="1">
    <location>
        <begin position="695"/>
        <end position="734"/>
    </location>
</feature>
<dbReference type="OMA" id="DEQENCQ"/>
<dbReference type="AlphaFoldDB" id="A0A553PAJ4"/>
<feature type="compositionally biased region" description="Basic and acidic residues" evidence="1">
    <location>
        <begin position="544"/>
        <end position="563"/>
    </location>
</feature>
<evidence type="ECO:0000313" key="3">
    <source>
        <dbReference type="Proteomes" id="UP000318571"/>
    </source>
</evidence>
<feature type="region of interest" description="Disordered" evidence="1">
    <location>
        <begin position="930"/>
        <end position="1016"/>
    </location>
</feature>
<feature type="compositionally biased region" description="Acidic residues" evidence="1">
    <location>
        <begin position="634"/>
        <end position="656"/>
    </location>
</feature>
<feature type="compositionally biased region" description="Acidic residues" evidence="1">
    <location>
        <begin position="968"/>
        <end position="979"/>
    </location>
</feature>
<feature type="compositionally biased region" description="Basic and acidic residues" evidence="1">
    <location>
        <begin position="75"/>
        <end position="86"/>
    </location>
</feature>
<dbReference type="STRING" id="6832.A0A553PAJ4"/>
<feature type="compositionally biased region" description="Basic and acidic residues" evidence="1">
    <location>
        <begin position="995"/>
        <end position="1005"/>
    </location>
</feature>
<organism evidence="2 3">
    <name type="scientific">Tigriopus californicus</name>
    <name type="common">Marine copepod</name>
    <dbReference type="NCBI Taxonomy" id="6832"/>
    <lineage>
        <taxon>Eukaryota</taxon>
        <taxon>Metazoa</taxon>
        <taxon>Ecdysozoa</taxon>
        <taxon>Arthropoda</taxon>
        <taxon>Crustacea</taxon>
        <taxon>Multicrustacea</taxon>
        <taxon>Hexanauplia</taxon>
        <taxon>Copepoda</taxon>
        <taxon>Harpacticoida</taxon>
        <taxon>Harpacticidae</taxon>
        <taxon>Tigriopus</taxon>
    </lineage>
</organism>
<name>A0A553PAJ4_TIGCA</name>
<feature type="compositionally biased region" description="Acidic residues" evidence="1">
    <location>
        <begin position="839"/>
        <end position="857"/>
    </location>
</feature>
<feature type="region of interest" description="Disordered" evidence="1">
    <location>
        <begin position="1"/>
        <end position="254"/>
    </location>
</feature>
<reference evidence="2 3" key="1">
    <citation type="journal article" date="2018" name="Nat. Ecol. Evol.">
        <title>Genomic signatures of mitonuclear coevolution across populations of Tigriopus californicus.</title>
        <authorList>
            <person name="Barreto F.S."/>
            <person name="Watson E.T."/>
            <person name="Lima T.G."/>
            <person name="Willett C.S."/>
            <person name="Edmands S."/>
            <person name="Li W."/>
            <person name="Burton R.S."/>
        </authorList>
    </citation>
    <scope>NUCLEOTIDE SEQUENCE [LARGE SCALE GENOMIC DNA]</scope>
    <source>
        <strain evidence="2 3">San Diego</strain>
    </source>
</reference>
<feature type="compositionally biased region" description="Basic and acidic residues" evidence="1">
    <location>
        <begin position="657"/>
        <end position="669"/>
    </location>
</feature>
<feature type="compositionally biased region" description="Basic and acidic residues" evidence="1">
    <location>
        <begin position="618"/>
        <end position="633"/>
    </location>
</feature>
<feature type="compositionally biased region" description="Basic residues" evidence="1">
    <location>
        <begin position="103"/>
        <end position="112"/>
    </location>
</feature>
<feature type="region of interest" description="Disordered" evidence="1">
    <location>
        <begin position="826"/>
        <end position="866"/>
    </location>
</feature>
<evidence type="ECO:0000313" key="2">
    <source>
        <dbReference type="EMBL" id="TRY74703.1"/>
    </source>
</evidence>
<feature type="compositionally biased region" description="Basic and acidic residues" evidence="1">
    <location>
        <begin position="33"/>
        <end position="54"/>
    </location>
</feature>
<accession>A0A553PAJ4</accession>
<evidence type="ECO:0000256" key="1">
    <source>
        <dbReference type="SAM" id="MobiDB-lite"/>
    </source>
</evidence>
<keyword evidence="3" id="KW-1185">Reference proteome</keyword>
<feature type="compositionally biased region" description="Basic and acidic residues" evidence="1">
    <location>
        <begin position="1060"/>
        <end position="1073"/>
    </location>
</feature>
<feature type="compositionally biased region" description="Acidic residues" evidence="1">
    <location>
        <begin position="573"/>
        <end position="604"/>
    </location>
</feature>
<feature type="region of interest" description="Disordered" evidence="1">
    <location>
        <begin position="281"/>
        <end position="417"/>
    </location>
</feature>
<feature type="compositionally biased region" description="Basic and acidic residues" evidence="1">
    <location>
        <begin position="131"/>
        <end position="159"/>
    </location>
</feature>
<protein>
    <submittedName>
        <fullName evidence="2">Uncharacterized protein</fullName>
    </submittedName>
</protein>
<comment type="caution">
    <text evidence="2">The sequence shown here is derived from an EMBL/GenBank/DDBJ whole genome shotgun (WGS) entry which is preliminary data.</text>
</comment>